<dbReference type="EMBL" id="UGRS01000002">
    <property type="protein sequence ID" value="SUA43984.1"/>
    <property type="molecule type" value="Genomic_DNA"/>
</dbReference>
<evidence type="ECO:0000313" key="3">
    <source>
        <dbReference type="Proteomes" id="UP000254055"/>
    </source>
</evidence>
<dbReference type="AlphaFoldDB" id="A0A378WU54"/>
<proteinExistence type="predicted"/>
<feature type="transmembrane region" description="Helical" evidence="1">
    <location>
        <begin position="6"/>
        <end position="31"/>
    </location>
</feature>
<sequence>MTVVEVIAVAAGMFKPLIPLILILSLLFSVLTKPLRNRLADGFGFRPKYNSALVWNAVKEARASDTRIRAAFYTVWAIRIVFALMTLSVFAQMMQKDIL</sequence>
<feature type="transmembrane region" description="Helical" evidence="1">
    <location>
        <begin position="70"/>
        <end position="91"/>
    </location>
</feature>
<dbReference type="Proteomes" id="UP000254055">
    <property type="component" value="Unassembled WGS sequence"/>
</dbReference>
<evidence type="ECO:0000256" key="1">
    <source>
        <dbReference type="SAM" id="Phobius"/>
    </source>
</evidence>
<organism evidence="2 3">
    <name type="scientific">Neisseria zoodegmatis</name>
    <dbReference type="NCBI Taxonomy" id="326523"/>
    <lineage>
        <taxon>Bacteria</taxon>
        <taxon>Pseudomonadati</taxon>
        <taxon>Pseudomonadota</taxon>
        <taxon>Betaproteobacteria</taxon>
        <taxon>Neisseriales</taxon>
        <taxon>Neisseriaceae</taxon>
        <taxon>Neisseria</taxon>
    </lineage>
</organism>
<keyword evidence="1" id="KW-0812">Transmembrane</keyword>
<name>A0A378WU54_9NEIS</name>
<protein>
    <submittedName>
        <fullName evidence="2">Uncharacterized protein</fullName>
    </submittedName>
</protein>
<accession>A0A378WU54</accession>
<keyword evidence="1" id="KW-1133">Transmembrane helix</keyword>
<keyword evidence="1" id="KW-0472">Membrane</keyword>
<gene>
    <name evidence="2" type="ORF">NCTC12229_01467</name>
</gene>
<reference evidence="2 3" key="1">
    <citation type="submission" date="2018-06" db="EMBL/GenBank/DDBJ databases">
        <authorList>
            <consortium name="Pathogen Informatics"/>
            <person name="Doyle S."/>
        </authorList>
    </citation>
    <scope>NUCLEOTIDE SEQUENCE [LARGE SCALE GENOMIC DNA]</scope>
    <source>
        <strain evidence="2 3">NCTC12229</strain>
    </source>
</reference>
<dbReference type="RefSeq" id="WP_115134155.1">
    <property type="nucleotide sequence ID" value="NZ_UGRS01000002.1"/>
</dbReference>
<evidence type="ECO:0000313" key="2">
    <source>
        <dbReference type="EMBL" id="SUA43984.1"/>
    </source>
</evidence>